<feature type="domain" description="Aldehyde dehydrogenase" evidence="5">
    <location>
        <begin position="20"/>
        <end position="466"/>
    </location>
</feature>
<dbReference type="InterPro" id="IPR016163">
    <property type="entry name" value="Ald_DH_C"/>
</dbReference>
<dbReference type="InterPro" id="IPR015590">
    <property type="entry name" value="Aldehyde_DH_dom"/>
</dbReference>
<organism evidence="6 7">
    <name type="scientific">Frankia alni (strain DSM 45986 / CECT 9034 / ACN14a)</name>
    <dbReference type="NCBI Taxonomy" id="326424"/>
    <lineage>
        <taxon>Bacteria</taxon>
        <taxon>Bacillati</taxon>
        <taxon>Actinomycetota</taxon>
        <taxon>Actinomycetes</taxon>
        <taxon>Frankiales</taxon>
        <taxon>Frankiaceae</taxon>
        <taxon>Frankia</taxon>
    </lineage>
</organism>
<evidence type="ECO:0000313" key="6">
    <source>
        <dbReference type="EMBL" id="CAJ64995.1"/>
    </source>
</evidence>
<evidence type="ECO:0000256" key="1">
    <source>
        <dbReference type="ARBA" id="ARBA00009986"/>
    </source>
</evidence>
<keyword evidence="4" id="KW-0520">NAD</keyword>
<dbReference type="InterPro" id="IPR016162">
    <property type="entry name" value="Ald_DH_N"/>
</dbReference>
<dbReference type="Gene3D" id="3.40.605.10">
    <property type="entry name" value="Aldehyde Dehydrogenase, Chain A, domain 1"/>
    <property type="match status" value="1"/>
</dbReference>
<evidence type="ECO:0000259" key="5">
    <source>
        <dbReference type="Pfam" id="PF00171"/>
    </source>
</evidence>
<keyword evidence="2 6" id="KW-0560">Oxidoreductase</keyword>
<dbReference type="SUPFAM" id="SSF53720">
    <property type="entry name" value="ALDH-like"/>
    <property type="match status" value="1"/>
</dbReference>
<accession>Q0RC34</accession>
<name>Q0RC34_FRAAA</name>
<gene>
    <name evidence="6" type="ordered locus">FRAAL6372</name>
</gene>
<dbReference type="PANTHER" id="PTHR42991:SF1">
    <property type="entry name" value="ALDEHYDE DEHYDROGENASE"/>
    <property type="match status" value="1"/>
</dbReference>
<dbReference type="EC" id="1.2.1.16" evidence="6"/>
<dbReference type="InterPro" id="IPR017656">
    <property type="entry name" value="Put_phosphonoacetaldehyde_DH"/>
</dbReference>
<keyword evidence="7" id="KW-1185">Reference proteome</keyword>
<evidence type="ECO:0000256" key="4">
    <source>
        <dbReference type="PIRSR" id="PIRSR617656-3"/>
    </source>
</evidence>
<feature type="binding site" evidence="4">
    <location>
        <position position="374"/>
    </location>
    <ligand>
        <name>NAD(+)</name>
        <dbReference type="ChEBI" id="CHEBI:57540"/>
    </ligand>
</feature>
<feature type="binding site" evidence="4">
    <location>
        <begin position="147"/>
        <end position="149"/>
    </location>
    <ligand>
        <name>NAD(+)</name>
        <dbReference type="ChEBI" id="CHEBI:57540"/>
    </ligand>
</feature>
<reference evidence="6 7" key="1">
    <citation type="journal article" date="2007" name="Genome Res.">
        <title>Genome characteristics of facultatively symbiotic Frankia sp. strains reflect host range and host plant biogeography.</title>
        <authorList>
            <person name="Normand P."/>
            <person name="Lapierre P."/>
            <person name="Tisa L.S."/>
            <person name="Gogarten J.P."/>
            <person name="Alloisio N."/>
            <person name="Bagnarol E."/>
            <person name="Bassi C.A."/>
            <person name="Berry A.M."/>
            <person name="Bickhart D.M."/>
            <person name="Choisne N."/>
            <person name="Couloux A."/>
            <person name="Cournoyer B."/>
            <person name="Cruveiller S."/>
            <person name="Daubin V."/>
            <person name="Demange N."/>
            <person name="Francino M.P."/>
            <person name="Goltsman E."/>
            <person name="Huang Y."/>
            <person name="Kopp O.R."/>
            <person name="Labarre L."/>
            <person name="Lapidus A."/>
            <person name="Lavire C."/>
            <person name="Marechal J."/>
            <person name="Martinez M."/>
            <person name="Mastronunzio J.E."/>
            <person name="Mullin B.C."/>
            <person name="Niemann J."/>
            <person name="Pujic P."/>
            <person name="Rawnsley T."/>
            <person name="Rouy Z."/>
            <person name="Schenowitz C."/>
            <person name="Sellstedt A."/>
            <person name="Tavares F."/>
            <person name="Tomkins J.P."/>
            <person name="Vallenet D."/>
            <person name="Valverde C."/>
            <person name="Wall L.G."/>
            <person name="Wang Y."/>
            <person name="Medigue C."/>
            <person name="Benson D.R."/>
        </authorList>
    </citation>
    <scope>NUCLEOTIDE SEQUENCE [LARGE SCALE GENOMIC DNA]</scope>
    <source>
        <strain evidence="7">DSM 45986 / CECT 9034 / ACN14a</strain>
    </source>
</reference>
<evidence type="ECO:0000256" key="3">
    <source>
        <dbReference type="PIRSR" id="PIRSR617656-1"/>
    </source>
</evidence>
<sequence length="469" mass="49694">MSAEWGLFSGGRWSPGVGVAEVRNPYTDEVVGTVVRASPEQALEAARGLAGVRSELTAYDRSNILTATAELLHRERDDFASTISQESGLAIMDARREVDRAATQLRYCAEEGKRITGEAIRTDVTSARQRRLAITTREPIGVVCAVTPFNRPLNQVVTKVAPAIAANNRVVVKPSEKTPLSAIRLVDALLRSGLPPDLIALVCGEPGELVDALIHSGHIDMLTFTGSTRVGRLLAASAGMIRQTYELGDSGALVIMADADIPAAVAAATAGAFATSGQSCRGVKRIIAHEDVADEFVRELAAAASALVVGDPGDPATDIGTLIDRHAASEVEARVARAVAAGARVLCGARRVGAQYWPTVLDHVPRDADLVRLETFGPTAPVIRVKDFPEAVEVVNDSRYGLQAGIFTNNLEHARRAAELFDVGAVVVNGGPQFESPNIPFGGVKDSGIGREGARYAIEEMTRVKTLVI</sequence>
<dbReference type="HOGENOM" id="CLU_005391_1_0_11"/>
<dbReference type="eggNOG" id="COG1012">
    <property type="taxonomic scope" value="Bacteria"/>
</dbReference>
<dbReference type="GO" id="GO:0009013">
    <property type="term" value="F:succinate-semialdehyde dehydrogenase [NAD(P)+] activity"/>
    <property type="evidence" value="ECO:0007669"/>
    <property type="project" value="UniProtKB-EC"/>
</dbReference>
<evidence type="ECO:0000313" key="7">
    <source>
        <dbReference type="Proteomes" id="UP000000657"/>
    </source>
</evidence>
<dbReference type="CDD" id="cd07146">
    <property type="entry name" value="ALDH_PhpJ"/>
    <property type="match status" value="1"/>
</dbReference>
<dbReference type="GO" id="GO:0008911">
    <property type="term" value="F:lactaldehyde dehydrogenase (NAD+) activity"/>
    <property type="evidence" value="ECO:0007669"/>
    <property type="project" value="TreeGrafter"/>
</dbReference>
<comment type="similarity">
    <text evidence="1">Belongs to the aldehyde dehydrogenase family.</text>
</comment>
<evidence type="ECO:0000256" key="2">
    <source>
        <dbReference type="ARBA" id="ARBA00023002"/>
    </source>
</evidence>
<dbReference type="AlphaFoldDB" id="Q0RC34"/>
<dbReference type="RefSeq" id="WP_011607418.1">
    <property type="nucleotide sequence ID" value="NC_008278.1"/>
</dbReference>
<proteinExistence type="inferred from homology"/>
<dbReference type="OrthoDB" id="6882680at2"/>
<dbReference type="InterPro" id="IPR051020">
    <property type="entry name" value="ALDH-related_metabolic_enz"/>
</dbReference>
<feature type="active site" description="Proton donor/acceptor" evidence="3">
    <location>
        <position position="246"/>
    </location>
</feature>
<dbReference type="InterPro" id="IPR016161">
    <property type="entry name" value="Ald_DH/histidinol_DH"/>
</dbReference>
<dbReference type="STRING" id="326424.FRAAL6372"/>
<dbReference type="KEGG" id="fal:FRAAL6372"/>
<dbReference type="EMBL" id="CT573213">
    <property type="protein sequence ID" value="CAJ64995.1"/>
    <property type="molecule type" value="Genomic_DNA"/>
</dbReference>
<protein>
    <submittedName>
        <fullName evidence="6">Aldehyde dehydrogenase</fullName>
        <ecNumber evidence="6">1.2.1.16</ecNumber>
    </submittedName>
</protein>
<feature type="active site" description="Nucleophile" evidence="3">
    <location>
        <position position="280"/>
    </location>
</feature>
<dbReference type="Gene3D" id="3.40.309.10">
    <property type="entry name" value="Aldehyde Dehydrogenase, Chain A, domain 2"/>
    <property type="match status" value="1"/>
</dbReference>
<feature type="binding site" evidence="4">
    <location>
        <position position="227"/>
    </location>
    <ligand>
        <name>NAD(+)</name>
        <dbReference type="ChEBI" id="CHEBI:57540"/>
    </ligand>
</feature>
<dbReference type="Proteomes" id="UP000000657">
    <property type="component" value="Chromosome"/>
</dbReference>
<feature type="binding site" evidence="4">
    <location>
        <begin position="173"/>
        <end position="176"/>
    </location>
    <ligand>
        <name>NAD(+)</name>
        <dbReference type="ChEBI" id="CHEBI:57540"/>
    </ligand>
</feature>
<dbReference type="Pfam" id="PF00171">
    <property type="entry name" value="Aldedh"/>
    <property type="match status" value="1"/>
</dbReference>
<dbReference type="PANTHER" id="PTHR42991">
    <property type="entry name" value="ALDEHYDE DEHYDROGENASE"/>
    <property type="match status" value="1"/>
</dbReference>